<dbReference type="AlphaFoldDB" id="A0A0M9A5V7"/>
<keyword evidence="2" id="KW-1185">Reference proteome</keyword>
<organism evidence="1 2">
    <name type="scientific">Melipona quadrifasciata</name>
    <dbReference type="NCBI Taxonomy" id="166423"/>
    <lineage>
        <taxon>Eukaryota</taxon>
        <taxon>Metazoa</taxon>
        <taxon>Ecdysozoa</taxon>
        <taxon>Arthropoda</taxon>
        <taxon>Hexapoda</taxon>
        <taxon>Insecta</taxon>
        <taxon>Pterygota</taxon>
        <taxon>Neoptera</taxon>
        <taxon>Endopterygota</taxon>
        <taxon>Hymenoptera</taxon>
        <taxon>Apocrita</taxon>
        <taxon>Aculeata</taxon>
        <taxon>Apoidea</taxon>
        <taxon>Anthophila</taxon>
        <taxon>Apidae</taxon>
        <taxon>Melipona</taxon>
    </lineage>
</organism>
<sequence length="326" mass="37267">MRDRVVCRDDRSQEVEDFTNRMILRLQCKNRIMNLKSWIYSKFRTLFKRLYKIFQNIFDNIRKQIFLRLVEGEVVEDGTRIASRHATRGMKIDQRTRCEDRDDASISKVVEWFRALALQSKANVRCDVTEKWTKTKNKSNDVPTTNSQLLQIRPPFSTQQTPTRIHRGSLFIPVSGMFNAERTQSNPKNGADGPDIENKTNMLWQAGLEFSKKKDNDKFTISRLVNRTQGPRRQNWRVASLTLGKVDNGSGVRSKIGSKGVTACVPRVSEVYALFGRTPSLGIKGLHTSPQSLCVSPPLSPSTFHPALRRRGAGVGRWNVFGVRRI</sequence>
<protein>
    <submittedName>
        <fullName evidence="1">Uncharacterized protein</fullName>
    </submittedName>
</protein>
<reference evidence="1 2" key="1">
    <citation type="submission" date="2015-07" db="EMBL/GenBank/DDBJ databases">
        <title>The genome of Melipona quadrifasciata.</title>
        <authorList>
            <person name="Pan H."/>
            <person name="Kapheim K."/>
        </authorList>
    </citation>
    <scope>NUCLEOTIDE SEQUENCE [LARGE SCALE GENOMIC DNA]</scope>
    <source>
        <strain evidence="1">0111107301</strain>
        <tissue evidence="1">Whole body</tissue>
    </source>
</reference>
<gene>
    <name evidence="1" type="ORF">WN51_11779</name>
</gene>
<dbReference type="Proteomes" id="UP000053105">
    <property type="component" value="Unassembled WGS sequence"/>
</dbReference>
<dbReference type="OrthoDB" id="10550137at2759"/>
<accession>A0A0M9A5V7</accession>
<evidence type="ECO:0000313" key="2">
    <source>
        <dbReference type="Proteomes" id="UP000053105"/>
    </source>
</evidence>
<dbReference type="EMBL" id="KQ435746">
    <property type="protein sequence ID" value="KOX76573.1"/>
    <property type="molecule type" value="Genomic_DNA"/>
</dbReference>
<name>A0A0M9A5V7_9HYME</name>
<proteinExistence type="predicted"/>
<evidence type="ECO:0000313" key="1">
    <source>
        <dbReference type="EMBL" id="KOX76573.1"/>
    </source>
</evidence>